<accession>A0A8B6F6J8</accession>
<dbReference type="OrthoDB" id="6086925at2759"/>
<dbReference type="AlphaFoldDB" id="A0A8B6F6J8"/>
<organism evidence="2 3">
    <name type="scientific">Mytilus galloprovincialis</name>
    <name type="common">Mediterranean mussel</name>
    <dbReference type="NCBI Taxonomy" id="29158"/>
    <lineage>
        <taxon>Eukaryota</taxon>
        <taxon>Metazoa</taxon>
        <taxon>Spiralia</taxon>
        <taxon>Lophotrochozoa</taxon>
        <taxon>Mollusca</taxon>
        <taxon>Bivalvia</taxon>
        <taxon>Autobranchia</taxon>
        <taxon>Pteriomorphia</taxon>
        <taxon>Mytilida</taxon>
        <taxon>Mytiloidea</taxon>
        <taxon>Mytilidae</taxon>
        <taxon>Mytilinae</taxon>
        <taxon>Mytilus</taxon>
    </lineage>
</organism>
<feature type="signal peptide" evidence="1">
    <location>
        <begin position="1"/>
        <end position="22"/>
    </location>
</feature>
<sequence length="280" mass="31391">MIRMNYFYMLTLLHFFAVRALGHEHKRLLLNDPDVLVARLSNLERQNQLLTQLVNHINATCRAENADLQAKYLDLVSKVAQTESHLQHHDQQITTRQDHGSTYVRWGRTQCEGINTELVYSGYAAGQRWGHVTNSDRYGGPADTLCLPKDPELSNISSTSGWSSLYGTEYEVNGFAHDSINNDVPCAVCRNSHASSSIMIPGRHSCYSNWIKEYNGILASGHESQSASSYICMDKNPEYIPSGEKNEDGHLFFVVGLKCGPLPCPPYHNNLQVNCVVCSK</sequence>
<comment type="caution">
    <text evidence="2">The sequence shown here is derived from an EMBL/GenBank/DDBJ whole genome shotgun (WGS) entry which is preliminary data.</text>
</comment>
<dbReference type="PANTHER" id="PTHR24024:SF18">
    <property type="entry name" value="SHORT-CHAIN COLLAGEN C4-LIKE"/>
    <property type="match status" value="1"/>
</dbReference>
<evidence type="ECO:0000256" key="1">
    <source>
        <dbReference type="SAM" id="SignalP"/>
    </source>
</evidence>
<dbReference type="Proteomes" id="UP000596742">
    <property type="component" value="Unassembled WGS sequence"/>
</dbReference>
<protein>
    <submittedName>
        <fullName evidence="2">Uncharacterized protein</fullName>
    </submittedName>
</protein>
<keyword evidence="3" id="KW-1185">Reference proteome</keyword>
<dbReference type="PANTHER" id="PTHR24024">
    <property type="entry name" value="PULMONARY SURFACTANT-ASSOCIATED PROTEIN A"/>
    <property type="match status" value="1"/>
</dbReference>
<evidence type="ECO:0000313" key="2">
    <source>
        <dbReference type="EMBL" id="VDI44267.1"/>
    </source>
</evidence>
<evidence type="ECO:0000313" key="3">
    <source>
        <dbReference type="Proteomes" id="UP000596742"/>
    </source>
</evidence>
<feature type="chain" id="PRO_5032742811" evidence="1">
    <location>
        <begin position="23"/>
        <end position="280"/>
    </location>
</feature>
<keyword evidence="1" id="KW-0732">Signal</keyword>
<name>A0A8B6F6J8_MYTGA</name>
<reference evidence="2" key="1">
    <citation type="submission" date="2018-11" db="EMBL/GenBank/DDBJ databases">
        <authorList>
            <person name="Alioto T."/>
            <person name="Alioto T."/>
        </authorList>
    </citation>
    <scope>NUCLEOTIDE SEQUENCE</scope>
</reference>
<dbReference type="InterPro" id="IPR051077">
    <property type="entry name" value="Ca-dependent_lectin"/>
</dbReference>
<dbReference type="GO" id="GO:0005615">
    <property type="term" value="C:extracellular space"/>
    <property type="evidence" value="ECO:0007669"/>
    <property type="project" value="TreeGrafter"/>
</dbReference>
<dbReference type="EMBL" id="UYJE01006241">
    <property type="protein sequence ID" value="VDI44267.1"/>
    <property type="molecule type" value="Genomic_DNA"/>
</dbReference>
<gene>
    <name evidence="2" type="ORF">MGAL_10B080940</name>
</gene>
<proteinExistence type="predicted"/>